<dbReference type="Pfam" id="PF00994">
    <property type="entry name" value="MoCF_biosynth"/>
    <property type="match status" value="1"/>
</dbReference>
<dbReference type="InterPro" id="IPR005111">
    <property type="entry name" value="MoeA_C_domain_IV"/>
</dbReference>
<comment type="function">
    <text evidence="1 7">Catalyzes the insertion of molybdate into adenylated molybdopterin with the concomitant release of AMP.</text>
</comment>
<feature type="domain" description="MoaB/Mog" evidence="8">
    <location>
        <begin position="205"/>
        <end position="344"/>
    </location>
</feature>
<dbReference type="Gene3D" id="2.170.190.11">
    <property type="entry name" value="Molybdopterin biosynthesis moea protein, domain 3"/>
    <property type="match status" value="1"/>
</dbReference>
<dbReference type="SMART" id="SM00852">
    <property type="entry name" value="MoCF_biosynth"/>
    <property type="match status" value="1"/>
</dbReference>
<dbReference type="InterPro" id="IPR036688">
    <property type="entry name" value="MoeA_C_domain_IV_sf"/>
</dbReference>
<name>A0ABR5IG62_9ACTN</name>
<dbReference type="Proteomes" id="UP000037247">
    <property type="component" value="Unassembled WGS sequence"/>
</dbReference>
<dbReference type="EMBL" id="LDTZ01000014">
    <property type="protein sequence ID" value="KNA92717.1"/>
    <property type="molecule type" value="Genomic_DNA"/>
</dbReference>
<dbReference type="PANTHER" id="PTHR10192:SF5">
    <property type="entry name" value="GEPHYRIN"/>
    <property type="match status" value="1"/>
</dbReference>
<dbReference type="Pfam" id="PF03453">
    <property type="entry name" value="MoeA_N"/>
    <property type="match status" value="1"/>
</dbReference>
<dbReference type="InterPro" id="IPR036135">
    <property type="entry name" value="MoeA_linker/N_sf"/>
</dbReference>
<dbReference type="Pfam" id="PF03454">
    <property type="entry name" value="MoeA_C"/>
    <property type="match status" value="1"/>
</dbReference>
<comment type="caution">
    <text evidence="9">The sequence shown here is derived from an EMBL/GenBank/DDBJ whole genome shotgun (WGS) entry which is preliminary data.</text>
</comment>
<dbReference type="Gene3D" id="2.40.340.10">
    <property type="entry name" value="MoeA, C-terminal, domain IV"/>
    <property type="match status" value="1"/>
</dbReference>
<organism evidence="9 10">
    <name type="scientific">Gordonia jacobaea</name>
    <dbReference type="NCBI Taxonomy" id="122202"/>
    <lineage>
        <taxon>Bacteria</taxon>
        <taxon>Bacillati</taxon>
        <taxon>Actinomycetota</taxon>
        <taxon>Actinomycetes</taxon>
        <taxon>Mycobacteriales</taxon>
        <taxon>Gordoniaceae</taxon>
        <taxon>Gordonia</taxon>
    </lineage>
</organism>
<accession>A0ABR5IG62</accession>
<evidence type="ECO:0000256" key="2">
    <source>
        <dbReference type="ARBA" id="ARBA00005046"/>
    </source>
</evidence>
<keyword evidence="4 7" id="KW-0500">Molybdenum</keyword>
<sequence length="437" mass="45781">MRSVEDHLTLVTAAAVAPRPVRVAISEAQGLMCAEEVVTERPMPGFDQAAIDGYAVRAVDVALAGASAPSDPDEFEEFDAGGAELVDLEPGEPMIVSLPVVGEVAPGARTPTRLQPRQAVRVETGAPMPTLADAVVPLRWTDGGDQKVKVGHGVDSGDYVRRVGDDVQPGDVAVRAGSIIGPAQVGLLAAVGQSRVLVHPKPRLSVISVGSELVDIDRTPGPGQIYDVNSYSLAAAARDAGADVNRVGLAERESSRLREVVEAQLIRSEIVVICGAVGGTASRAIADALADLGDLEIARVAMHPGSVQGFGRLGRDEVPTFLLPANPVSALVTFEVMVRPLIRIALGKRQPMRRVITARTIGPIVSVAGRKGYLRGQLMRDEKSGEYLVQVLGASPTGSSHLLAELADANCLIIVEPDVEELGTGDEVEVAFLAQRG</sequence>
<dbReference type="InterPro" id="IPR001453">
    <property type="entry name" value="MoaB/Mog_dom"/>
</dbReference>
<evidence type="ECO:0000256" key="6">
    <source>
        <dbReference type="ARBA" id="ARBA00047317"/>
    </source>
</evidence>
<keyword evidence="7" id="KW-0460">Magnesium</keyword>
<comment type="catalytic activity">
    <reaction evidence="6">
        <text>adenylyl-molybdopterin + molybdate = Mo-molybdopterin + AMP + H(+)</text>
        <dbReference type="Rhea" id="RHEA:35047"/>
        <dbReference type="ChEBI" id="CHEBI:15378"/>
        <dbReference type="ChEBI" id="CHEBI:36264"/>
        <dbReference type="ChEBI" id="CHEBI:62727"/>
        <dbReference type="ChEBI" id="CHEBI:71302"/>
        <dbReference type="ChEBI" id="CHEBI:456215"/>
        <dbReference type="EC" id="2.10.1.1"/>
    </reaction>
</comment>
<evidence type="ECO:0000256" key="3">
    <source>
        <dbReference type="ARBA" id="ARBA00010763"/>
    </source>
</evidence>
<evidence type="ECO:0000259" key="8">
    <source>
        <dbReference type="SMART" id="SM00852"/>
    </source>
</evidence>
<dbReference type="EC" id="2.10.1.1" evidence="7"/>
<evidence type="ECO:0000256" key="4">
    <source>
        <dbReference type="ARBA" id="ARBA00022505"/>
    </source>
</evidence>
<dbReference type="NCBIfam" id="NF045515">
    <property type="entry name" value="Glp_gephyrin"/>
    <property type="match status" value="1"/>
</dbReference>
<dbReference type="InterPro" id="IPR038987">
    <property type="entry name" value="MoeA-like"/>
</dbReference>
<dbReference type="SUPFAM" id="SSF63867">
    <property type="entry name" value="MoeA C-terminal domain-like"/>
    <property type="match status" value="1"/>
</dbReference>
<protein>
    <recommendedName>
        <fullName evidence="7">Molybdopterin molybdenumtransferase</fullName>
        <ecNumber evidence="7">2.10.1.1</ecNumber>
    </recommendedName>
</protein>
<evidence type="ECO:0000256" key="5">
    <source>
        <dbReference type="ARBA" id="ARBA00023150"/>
    </source>
</evidence>
<evidence type="ECO:0000313" key="10">
    <source>
        <dbReference type="Proteomes" id="UP000037247"/>
    </source>
</evidence>
<evidence type="ECO:0000313" key="9">
    <source>
        <dbReference type="EMBL" id="KNA92717.1"/>
    </source>
</evidence>
<dbReference type="PANTHER" id="PTHR10192">
    <property type="entry name" value="MOLYBDOPTERIN BIOSYNTHESIS PROTEIN"/>
    <property type="match status" value="1"/>
</dbReference>
<reference evidence="9 10" key="1">
    <citation type="submission" date="2015-05" db="EMBL/GenBank/DDBJ databases">
        <title>Draft genome sequence of the bacterium Gordonia jacobaea a new member of the Gordonia genus.</title>
        <authorList>
            <person name="Jimenez-Galisteo G."/>
            <person name="Dominguez A."/>
            <person name="Munoz E."/>
            <person name="Vinas M."/>
        </authorList>
    </citation>
    <scope>NUCLEOTIDE SEQUENCE [LARGE SCALE GENOMIC DNA]</scope>
    <source>
        <strain evidence="10">mv1</strain>
    </source>
</reference>
<dbReference type="InterPro" id="IPR036425">
    <property type="entry name" value="MoaB/Mog-like_dom_sf"/>
</dbReference>
<evidence type="ECO:0000256" key="7">
    <source>
        <dbReference type="RuleBase" id="RU365090"/>
    </source>
</evidence>
<dbReference type="Gene3D" id="3.40.980.10">
    <property type="entry name" value="MoaB/Mog-like domain"/>
    <property type="match status" value="1"/>
</dbReference>
<evidence type="ECO:0000256" key="1">
    <source>
        <dbReference type="ARBA" id="ARBA00002901"/>
    </source>
</evidence>
<gene>
    <name evidence="9" type="ORF">ABW18_05480</name>
</gene>
<dbReference type="InterPro" id="IPR005110">
    <property type="entry name" value="MoeA_linker/N"/>
</dbReference>
<comment type="similarity">
    <text evidence="3 7">Belongs to the MoeA family.</text>
</comment>
<keyword evidence="7" id="KW-0808">Transferase</keyword>
<dbReference type="SUPFAM" id="SSF63882">
    <property type="entry name" value="MoeA N-terminal region -like"/>
    <property type="match status" value="1"/>
</dbReference>
<dbReference type="SUPFAM" id="SSF53218">
    <property type="entry name" value="Molybdenum cofactor biosynthesis proteins"/>
    <property type="match status" value="1"/>
</dbReference>
<keyword evidence="10" id="KW-1185">Reference proteome</keyword>
<dbReference type="Gene3D" id="3.90.105.10">
    <property type="entry name" value="Molybdopterin biosynthesis moea protein, domain 2"/>
    <property type="match status" value="1"/>
</dbReference>
<dbReference type="RefSeq" id="WP_049697926.1">
    <property type="nucleotide sequence ID" value="NZ_CBDRLS010000001.1"/>
</dbReference>
<keyword evidence="7" id="KW-0479">Metal-binding</keyword>
<dbReference type="CDD" id="cd00887">
    <property type="entry name" value="MoeA"/>
    <property type="match status" value="1"/>
</dbReference>
<keyword evidence="5 7" id="KW-0501">Molybdenum cofactor biosynthesis</keyword>
<proteinExistence type="inferred from homology"/>
<comment type="cofactor">
    <cofactor evidence="7">
        <name>Mg(2+)</name>
        <dbReference type="ChEBI" id="CHEBI:18420"/>
    </cofactor>
</comment>
<comment type="pathway">
    <text evidence="2 7">Cofactor biosynthesis; molybdopterin biosynthesis.</text>
</comment>